<dbReference type="AlphaFoldDB" id="A0A558BE63"/>
<dbReference type="EMBL" id="VMRX01000011">
    <property type="protein sequence ID" value="TVT34804.1"/>
    <property type="molecule type" value="Genomic_DNA"/>
</dbReference>
<reference evidence="1 2" key="1">
    <citation type="submission" date="2019-07" db="EMBL/GenBank/DDBJ databases">
        <title>The pathways for chlorine oxyanion respiration interact through the shared metabolite chlorate.</title>
        <authorList>
            <person name="Barnum T.P."/>
            <person name="Cheng Y."/>
            <person name="Hill K.A."/>
            <person name="Lucas L.N."/>
            <person name="Carlson H.K."/>
            <person name="Coates J.D."/>
        </authorList>
    </citation>
    <scope>NUCLEOTIDE SEQUENCE [LARGE SCALE GENOMIC DNA]</scope>
    <source>
        <strain evidence="1">UCB</strain>
    </source>
</reference>
<name>A0A558BE63_9GAMM</name>
<proteinExistence type="predicted"/>
<sequence length="192" mass="20357">MVNGLVTVTELGLLALVGILAIRMVALSRGEALQLAGGIAEPEIPGPVARRTARTGKQVKIASAHGTELRTQLHILAGLQERDCRDKGLLLAEAPEAVRLYAAAWLYGAGCALSRQPVRHSDALAGMVARIVSRKTGIRQPEALQAISTLTSSSVLLACYRAGLEGAEHWQQHQYVPAPSSLYDAATSNAFI</sequence>
<organism evidence="1 2">
    <name type="scientific">Marinobacter vinifirmus</name>
    <dbReference type="NCBI Taxonomy" id="355591"/>
    <lineage>
        <taxon>Bacteria</taxon>
        <taxon>Pseudomonadati</taxon>
        <taxon>Pseudomonadota</taxon>
        <taxon>Gammaproteobacteria</taxon>
        <taxon>Pseudomonadales</taxon>
        <taxon>Marinobacteraceae</taxon>
        <taxon>Marinobacter</taxon>
    </lineage>
</organism>
<protein>
    <submittedName>
        <fullName evidence="1">Uncharacterized protein</fullName>
    </submittedName>
</protein>
<accession>A0A558BE63</accession>
<dbReference type="RefSeq" id="WP_273132766.1">
    <property type="nucleotide sequence ID" value="NZ_VMRX01000011.1"/>
</dbReference>
<evidence type="ECO:0000313" key="1">
    <source>
        <dbReference type="EMBL" id="TVT34804.1"/>
    </source>
</evidence>
<evidence type="ECO:0000313" key="2">
    <source>
        <dbReference type="Proteomes" id="UP000319142"/>
    </source>
</evidence>
<comment type="caution">
    <text evidence="1">The sequence shown here is derived from an EMBL/GenBank/DDBJ whole genome shotgun (WGS) entry which is preliminary data.</text>
</comment>
<gene>
    <name evidence="1" type="ORF">FHK81_05035</name>
</gene>
<dbReference type="Proteomes" id="UP000319142">
    <property type="component" value="Unassembled WGS sequence"/>
</dbReference>